<organism evidence="2 3">
    <name type="scientific">Pseudooceanicola algae</name>
    <dbReference type="NCBI Taxonomy" id="1537215"/>
    <lineage>
        <taxon>Bacteria</taxon>
        <taxon>Pseudomonadati</taxon>
        <taxon>Pseudomonadota</taxon>
        <taxon>Alphaproteobacteria</taxon>
        <taxon>Rhodobacterales</taxon>
        <taxon>Paracoccaceae</taxon>
        <taxon>Pseudooceanicola</taxon>
    </lineage>
</organism>
<dbReference type="AlphaFoldDB" id="A0A418SEA0"/>
<dbReference type="EMBL" id="CP060436">
    <property type="protein sequence ID" value="QPM89582.1"/>
    <property type="molecule type" value="Genomic_DNA"/>
</dbReference>
<keyword evidence="3" id="KW-1185">Reference proteome</keyword>
<reference evidence="2 3" key="1">
    <citation type="submission" date="2020-08" db="EMBL/GenBank/DDBJ databases">
        <title>Genome sequence of Rhodobacteraceae bacterium Lw-13e.</title>
        <authorList>
            <person name="Poehlein A."/>
            <person name="Wolter L."/>
            <person name="Daniel R."/>
            <person name="Brinkhoff T."/>
        </authorList>
    </citation>
    <scope>NUCLEOTIDE SEQUENCE [LARGE SCALE GENOMIC DNA]</scope>
    <source>
        <strain evidence="2 3">Lw-13e</strain>
    </source>
</reference>
<dbReference type="OrthoDB" id="7872410at2"/>
<evidence type="ECO:0000313" key="2">
    <source>
        <dbReference type="EMBL" id="QPM89582.1"/>
    </source>
</evidence>
<accession>A0A418SEA0</accession>
<dbReference type="RefSeq" id="WP_147407644.1">
    <property type="nucleotide sequence ID" value="NZ_CP060436.1"/>
</dbReference>
<evidence type="ECO:0000256" key="1">
    <source>
        <dbReference type="SAM" id="MobiDB-lite"/>
    </source>
</evidence>
<feature type="region of interest" description="Disordered" evidence="1">
    <location>
        <begin position="114"/>
        <end position="139"/>
    </location>
</feature>
<gene>
    <name evidence="2" type="ORF">PSAL_008030</name>
</gene>
<proteinExistence type="predicted"/>
<dbReference type="Proteomes" id="UP000283786">
    <property type="component" value="Chromosome"/>
</dbReference>
<name>A0A418SEA0_9RHOB</name>
<protein>
    <submittedName>
        <fullName evidence="2">Uncharacterized protein</fullName>
    </submittedName>
</protein>
<sequence>MLADPPKQGAVSGSDRVDITAPGMVSVLVTQVGSLRGLTAGLEEALSSSLCSCSPLSEEAFVTFQRIDYMRQALKDIEGLLSQVGPNLNWSDPDAITWEALASSVDMEDSIQGFAKEGSPPILRDKPKVEPDAGEPDLW</sequence>
<dbReference type="KEGG" id="palw:PSAL_008030"/>
<evidence type="ECO:0000313" key="3">
    <source>
        <dbReference type="Proteomes" id="UP000283786"/>
    </source>
</evidence>